<dbReference type="Proteomes" id="UP000219215">
    <property type="component" value="Chromosome DPRO"/>
</dbReference>
<gene>
    <name evidence="1" type="ORF">DPRO_2142</name>
</gene>
<reference evidence="2" key="1">
    <citation type="submission" date="2017-09" db="EMBL/GenBank/DDBJ databases">
        <authorList>
            <person name="Regsiter A."/>
            <person name="William W."/>
        </authorList>
    </citation>
    <scope>NUCLEOTIDE SEQUENCE [LARGE SCALE GENOMIC DNA]</scope>
    <source>
        <strain evidence="2">500-1</strain>
    </source>
</reference>
<sequence length="67" mass="7508">MVTKPSRIQTSDVLMFKSINAFCGQLSSAAPFGTVFPRQVILECITLFTYENSHEAKSYQDPAKSFE</sequence>
<dbReference type="AlphaFoldDB" id="A0A2C8FAY3"/>
<name>A0A2C8FAY3_9BACT</name>
<dbReference type="EMBL" id="LT907975">
    <property type="protein sequence ID" value="SOB59046.1"/>
    <property type="molecule type" value="Genomic_DNA"/>
</dbReference>
<organism evidence="1 2">
    <name type="scientific">Pseudodesulfovibrio profundus</name>
    <dbReference type="NCBI Taxonomy" id="57320"/>
    <lineage>
        <taxon>Bacteria</taxon>
        <taxon>Pseudomonadati</taxon>
        <taxon>Thermodesulfobacteriota</taxon>
        <taxon>Desulfovibrionia</taxon>
        <taxon>Desulfovibrionales</taxon>
        <taxon>Desulfovibrionaceae</taxon>
    </lineage>
</organism>
<evidence type="ECO:0000313" key="2">
    <source>
        <dbReference type="Proteomes" id="UP000219215"/>
    </source>
</evidence>
<proteinExistence type="predicted"/>
<evidence type="ECO:0000313" key="1">
    <source>
        <dbReference type="EMBL" id="SOB59046.1"/>
    </source>
</evidence>
<dbReference type="KEGG" id="pprf:DPRO_2142"/>
<protein>
    <submittedName>
        <fullName evidence="1">Uncharacterized protein</fullName>
    </submittedName>
</protein>
<accession>A0A2C8FAY3</accession>
<keyword evidence="2" id="KW-1185">Reference proteome</keyword>